<dbReference type="GO" id="GO:0000184">
    <property type="term" value="P:nuclear-transcribed mRNA catabolic process, nonsense-mediated decay"/>
    <property type="evidence" value="ECO:0007669"/>
    <property type="project" value="UniProtKB-KW"/>
</dbReference>
<organism evidence="9 10">
    <name type="scientific">Teratosphaeria nubilosa</name>
    <dbReference type="NCBI Taxonomy" id="161662"/>
    <lineage>
        <taxon>Eukaryota</taxon>
        <taxon>Fungi</taxon>
        <taxon>Dikarya</taxon>
        <taxon>Ascomycota</taxon>
        <taxon>Pezizomycotina</taxon>
        <taxon>Dothideomycetes</taxon>
        <taxon>Dothideomycetidae</taxon>
        <taxon>Mycosphaerellales</taxon>
        <taxon>Teratosphaeriaceae</taxon>
        <taxon>Teratosphaeria</taxon>
    </lineage>
</organism>
<feature type="compositionally biased region" description="Low complexity" evidence="7">
    <location>
        <begin position="277"/>
        <end position="295"/>
    </location>
</feature>
<feature type="region of interest" description="Disordered" evidence="7">
    <location>
        <begin position="1"/>
        <end position="29"/>
    </location>
</feature>
<comment type="subcellular location">
    <subcellularLocation>
        <location evidence="2">Cytoplasm</location>
    </subcellularLocation>
    <subcellularLocation>
        <location evidence="1">Nucleus</location>
    </subcellularLocation>
</comment>
<evidence type="ECO:0000256" key="6">
    <source>
        <dbReference type="ARBA" id="ARBA00023242"/>
    </source>
</evidence>
<protein>
    <recommendedName>
        <fullName evidence="8">UPF3 domain-containing protein</fullName>
    </recommendedName>
</protein>
<feature type="region of interest" description="Disordered" evidence="7">
    <location>
        <begin position="200"/>
        <end position="422"/>
    </location>
</feature>
<evidence type="ECO:0000256" key="7">
    <source>
        <dbReference type="SAM" id="MobiDB-lite"/>
    </source>
</evidence>
<feature type="region of interest" description="Disordered" evidence="7">
    <location>
        <begin position="488"/>
        <end position="550"/>
    </location>
</feature>
<evidence type="ECO:0000313" key="9">
    <source>
        <dbReference type="EMBL" id="KAF2772696.1"/>
    </source>
</evidence>
<dbReference type="InterPro" id="IPR005120">
    <property type="entry name" value="UPF3_dom"/>
</dbReference>
<name>A0A6G1LIL0_9PEZI</name>
<evidence type="ECO:0000256" key="3">
    <source>
        <dbReference type="ARBA" id="ARBA00005991"/>
    </source>
</evidence>
<dbReference type="InterPro" id="IPR012677">
    <property type="entry name" value="Nucleotide-bd_a/b_plait_sf"/>
</dbReference>
<keyword evidence="6" id="KW-0539">Nucleus</keyword>
<feature type="compositionally biased region" description="Pro residues" evidence="7">
    <location>
        <begin position="313"/>
        <end position="323"/>
    </location>
</feature>
<dbReference type="Pfam" id="PF03467">
    <property type="entry name" value="Smg4_UPF3"/>
    <property type="match status" value="1"/>
</dbReference>
<comment type="similarity">
    <text evidence="3">Belongs to the RENT3 family.</text>
</comment>
<dbReference type="Proteomes" id="UP000799436">
    <property type="component" value="Unassembled WGS sequence"/>
</dbReference>
<dbReference type="Gene3D" id="3.30.70.330">
    <property type="match status" value="2"/>
</dbReference>
<dbReference type="EMBL" id="ML995813">
    <property type="protein sequence ID" value="KAF2772696.1"/>
    <property type="molecule type" value="Genomic_DNA"/>
</dbReference>
<dbReference type="GO" id="GO:0005737">
    <property type="term" value="C:cytoplasm"/>
    <property type="evidence" value="ECO:0007669"/>
    <property type="project" value="UniProtKB-SubCell"/>
</dbReference>
<dbReference type="OrthoDB" id="18087at2759"/>
<feature type="compositionally biased region" description="Low complexity" evidence="7">
    <location>
        <begin position="229"/>
        <end position="247"/>
    </location>
</feature>
<reference evidence="9" key="1">
    <citation type="journal article" date="2020" name="Stud. Mycol.">
        <title>101 Dothideomycetes genomes: a test case for predicting lifestyles and emergence of pathogens.</title>
        <authorList>
            <person name="Haridas S."/>
            <person name="Albert R."/>
            <person name="Binder M."/>
            <person name="Bloem J."/>
            <person name="Labutti K."/>
            <person name="Salamov A."/>
            <person name="Andreopoulos B."/>
            <person name="Baker S."/>
            <person name="Barry K."/>
            <person name="Bills G."/>
            <person name="Bluhm B."/>
            <person name="Cannon C."/>
            <person name="Castanera R."/>
            <person name="Culley D."/>
            <person name="Daum C."/>
            <person name="Ezra D."/>
            <person name="Gonzalez J."/>
            <person name="Henrissat B."/>
            <person name="Kuo A."/>
            <person name="Liang C."/>
            <person name="Lipzen A."/>
            <person name="Lutzoni F."/>
            <person name="Magnuson J."/>
            <person name="Mondo S."/>
            <person name="Nolan M."/>
            <person name="Ohm R."/>
            <person name="Pangilinan J."/>
            <person name="Park H.-J."/>
            <person name="Ramirez L."/>
            <person name="Alfaro M."/>
            <person name="Sun H."/>
            <person name="Tritt A."/>
            <person name="Yoshinaga Y."/>
            <person name="Zwiers L.-H."/>
            <person name="Turgeon B."/>
            <person name="Goodwin S."/>
            <person name="Spatafora J."/>
            <person name="Crous P."/>
            <person name="Grigoriev I."/>
        </authorList>
    </citation>
    <scope>NUCLEOTIDE SEQUENCE</scope>
    <source>
        <strain evidence="9">CBS 116005</strain>
    </source>
</reference>
<dbReference type="GO" id="GO:0045727">
    <property type="term" value="P:positive regulation of translation"/>
    <property type="evidence" value="ECO:0007669"/>
    <property type="project" value="TreeGrafter"/>
</dbReference>
<gene>
    <name evidence="9" type="ORF">EJ03DRAFT_324245</name>
</gene>
<dbReference type="InterPro" id="IPR035979">
    <property type="entry name" value="RBD_domain_sf"/>
</dbReference>
<keyword evidence="10" id="KW-1185">Reference proteome</keyword>
<accession>A0A6G1LIL0</accession>
<keyword evidence="5" id="KW-0866">Nonsense-mediated mRNA decay</keyword>
<dbReference type="GO" id="GO:0005730">
    <property type="term" value="C:nucleolus"/>
    <property type="evidence" value="ECO:0007669"/>
    <property type="project" value="TreeGrafter"/>
</dbReference>
<evidence type="ECO:0000259" key="8">
    <source>
        <dbReference type="Pfam" id="PF03467"/>
    </source>
</evidence>
<evidence type="ECO:0000256" key="4">
    <source>
        <dbReference type="ARBA" id="ARBA00022490"/>
    </source>
</evidence>
<proteinExistence type="inferred from homology"/>
<dbReference type="GO" id="GO:0003729">
    <property type="term" value="F:mRNA binding"/>
    <property type="evidence" value="ECO:0007669"/>
    <property type="project" value="TreeGrafter"/>
</dbReference>
<feature type="domain" description="UPF3" evidence="8">
    <location>
        <begin position="34"/>
        <end position="205"/>
    </location>
</feature>
<evidence type="ECO:0000313" key="10">
    <source>
        <dbReference type="Proteomes" id="UP000799436"/>
    </source>
</evidence>
<feature type="compositionally biased region" description="Polar residues" evidence="7">
    <location>
        <begin position="265"/>
        <end position="276"/>
    </location>
</feature>
<feature type="compositionally biased region" description="Basic and acidic residues" evidence="7">
    <location>
        <begin position="214"/>
        <end position="228"/>
    </location>
</feature>
<evidence type="ECO:0000256" key="2">
    <source>
        <dbReference type="ARBA" id="ARBA00004496"/>
    </source>
</evidence>
<sequence length="550" mass="57706">MPPKVLAKNPDRPSGVLPVNAAQRAAPAKAPAPKLKLHLRRLPPGLALTELEDALGDEWRLGNGKVDWREFTPGKVKAPGKIHQQAGCYFHVTSEACVHELNARHSEVLAINGYHDKAGTYAFPELKQLQPMIEYAANQKIPQNNRQRGDNRAGTIDQDPEYMAFLEEQTQAIVKPAALEPPADKADKLEIKSTPLIDDLREKKANKAKAASNRNDKKKDDDKKEPDAKSSPSKAKSVKSAQAAKVEQAAKDAAKVLTKLVANKTAAQPQPGTTKNASPAKAAAKRQPAASPKQQSATPVQPAAASESRGSPSPAPNRVPPGQRPRGNAEGIKKMLQKDLGIGPKPTPGSRPQTPKQNQRANSAVPPTVACPTAASPRPTEQAKPPTAPKAQQQQQAKSAPTPANAAATLSPSSTKAYLKHANPSQGMTEMLILQALSQYGPVNNVTIDPRKGTAIAMFKDQDGLVKALEAKKIPVANGAVEVHAFREGSTRGGAPLGAPAGPSGRGRGGHRGGRGGLRGGPAANTAANVPPANPATPGTNAGEQKTAKT</sequence>
<evidence type="ECO:0000256" key="1">
    <source>
        <dbReference type="ARBA" id="ARBA00004123"/>
    </source>
</evidence>
<dbReference type="SUPFAM" id="SSF54928">
    <property type="entry name" value="RNA-binding domain, RBD"/>
    <property type="match status" value="1"/>
</dbReference>
<dbReference type="AlphaFoldDB" id="A0A6G1LIL0"/>
<feature type="compositionally biased region" description="Low complexity" evidence="7">
    <location>
        <begin position="363"/>
        <end position="415"/>
    </location>
</feature>
<feature type="compositionally biased region" description="Polar residues" evidence="7">
    <location>
        <begin position="350"/>
        <end position="362"/>
    </location>
</feature>
<feature type="compositionally biased region" description="Low complexity" evidence="7">
    <location>
        <begin position="521"/>
        <end position="543"/>
    </location>
</feature>
<keyword evidence="4" id="KW-0963">Cytoplasm</keyword>
<dbReference type="InterPro" id="IPR005398">
    <property type="entry name" value="Tubby_N"/>
</dbReference>
<dbReference type="InterPro" id="IPR039722">
    <property type="entry name" value="Upf3"/>
</dbReference>
<evidence type="ECO:0000256" key="5">
    <source>
        <dbReference type="ARBA" id="ARBA00023161"/>
    </source>
</evidence>
<dbReference type="PRINTS" id="PR01574">
    <property type="entry name" value="TUBBYPROTEIN"/>
</dbReference>
<dbReference type="PANTHER" id="PTHR13112:SF0">
    <property type="entry name" value="FI21285P1"/>
    <property type="match status" value="1"/>
</dbReference>
<dbReference type="PANTHER" id="PTHR13112">
    <property type="entry name" value="UPF3 REGULATOR OF NONSENSE TRANSCRIPTS-LIKE PROTEIN"/>
    <property type="match status" value="1"/>
</dbReference>